<accession>A0A9N8DUT7</accession>
<feature type="region of interest" description="Disordered" evidence="1">
    <location>
        <begin position="1"/>
        <end position="36"/>
    </location>
</feature>
<feature type="transmembrane region" description="Helical" evidence="2">
    <location>
        <begin position="73"/>
        <end position="92"/>
    </location>
</feature>
<dbReference type="EMBL" id="CAICTM010000297">
    <property type="protein sequence ID" value="CAB9507226.1"/>
    <property type="molecule type" value="Genomic_DNA"/>
</dbReference>
<dbReference type="AlphaFoldDB" id="A0A9N8DUT7"/>
<evidence type="ECO:0000256" key="1">
    <source>
        <dbReference type="SAM" id="MobiDB-lite"/>
    </source>
</evidence>
<keyword evidence="2" id="KW-0472">Membrane</keyword>
<keyword evidence="2" id="KW-0812">Transmembrane</keyword>
<comment type="caution">
    <text evidence="3">The sequence shown here is derived from an EMBL/GenBank/DDBJ whole genome shotgun (WGS) entry which is preliminary data.</text>
</comment>
<evidence type="ECO:0000313" key="4">
    <source>
        <dbReference type="Proteomes" id="UP001153069"/>
    </source>
</evidence>
<evidence type="ECO:0008006" key="5">
    <source>
        <dbReference type="Google" id="ProtNLM"/>
    </source>
</evidence>
<name>A0A9N8DUT7_9STRA</name>
<gene>
    <name evidence="3" type="ORF">SEMRO_298_G111030.1</name>
</gene>
<keyword evidence="2" id="KW-1133">Transmembrane helix</keyword>
<sequence length="101" mass="11344">MTSKQKTSITMTSKPFKDDMDSSNNSHTECLDDDPSFRPSMLQVHRLQSVDEEAVLKEEEAEVEHPCKSKVKYVVGAAFFVVVIIFAVFMISRVKNSTLAS</sequence>
<dbReference type="Proteomes" id="UP001153069">
    <property type="component" value="Unassembled WGS sequence"/>
</dbReference>
<protein>
    <recommendedName>
        <fullName evidence="5">Transmembrane protein</fullName>
    </recommendedName>
</protein>
<feature type="compositionally biased region" description="Polar residues" evidence="1">
    <location>
        <begin position="1"/>
        <end position="13"/>
    </location>
</feature>
<proteinExistence type="predicted"/>
<keyword evidence="4" id="KW-1185">Reference proteome</keyword>
<evidence type="ECO:0000256" key="2">
    <source>
        <dbReference type="SAM" id="Phobius"/>
    </source>
</evidence>
<reference evidence="3" key="1">
    <citation type="submission" date="2020-06" db="EMBL/GenBank/DDBJ databases">
        <authorList>
            <consortium name="Plant Systems Biology data submission"/>
        </authorList>
    </citation>
    <scope>NUCLEOTIDE SEQUENCE</scope>
    <source>
        <strain evidence="3">D6</strain>
    </source>
</reference>
<organism evidence="3 4">
    <name type="scientific">Seminavis robusta</name>
    <dbReference type="NCBI Taxonomy" id="568900"/>
    <lineage>
        <taxon>Eukaryota</taxon>
        <taxon>Sar</taxon>
        <taxon>Stramenopiles</taxon>
        <taxon>Ochrophyta</taxon>
        <taxon>Bacillariophyta</taxon>
        <taxon>Bacillariophyceae</taxon>
        <taxon>Bacillariophycidae</taxon>
        <taxon>Naviculales</taxon>
        <taxon>Naviculaceae</taxon>
        <taxon>Seminavis</taxon>
    </lineage>
</organism>
<evidence type="ECO:0000313" key="3">
    <source>
        <dbReference type="EMBL" id="CAB9507226.1"/>
    </source>
</evidence>